<evidence type="ECO:0000313" key="2">
    <source>
        <dbReference type="Proteomes" id="UP000286415"/>
    </source>
</evidence>
<dbReference type="SUPFAM" id="SSF49785">
    <property type="entry name" value="Galactose-binding domain-like"/>
    <property type="match status" value="1"/>
</dbReference>
<name>A0A3R7GZK4_CLOSI</name>
<dbReference type="Proteomes" id="UP000286415">
    <property type="component" value="Unassembled WGS sequence"/>
</dbReference>
<proteinExistence type="predicted"/>
<reference evidence="1 2" key="1">
    <citation type="journal article" date="2018" name="Biotechnol. Adv.">
        <title>Improved genomic resources and new bioinformatic workflow for the carcinogenic parasite Clonorchis sinensis: Biotechnological implications.</title>
        <authorList>
            <person name="Wang D."/>
            <person name="Korhonen P.K."/>
            <person name="Gasser R.B."/>
            <person name="Young N.D."/>
        </authorList>
    </citation>
    <scope>NUCLEOTIDE SEQUENCE [LARGE SCALE GENOMIC DNA]</scope>
    <source>
        <strain evidence="1">Cs-k2</strain>
    </source>
</reference>
<dbReference type="AlphaFoldDB" id="A0A3R7GZK4"/>
<reference evidence="1 2" key="2">
    <citation type="journal article" date="2021" name="Genomics">
        <title>High-quality reference genome for Clonorchis sinensis.</title>
        <authorList>
            <person name="Young N.D."/>
            <person name="Stroehlein A.J."/>
            <person name="Kinkar L."/>
            <person name="Wang T."/>
            <person name="Sohn W.M."/>
            <person name="Chang B.C.H."/>
            <person name="Kaur P."/>
            <person name="Weisz D."/>
            <person name="Dudchenko O."/>
            <person name="Aiden E.L."/>
            <person name="Korhonen P.K."/>
            <person name="Gasser R.B."/>
        </authorList>
    </citation>
    <scope>NUCLEOTIDE SEQUENCE [LARGE SCALE GENOMIC DNA]</scope>
    <source>
        <strain evidence="1">Cs-k2</strain>
    </source>
</reference>
<dbReference type="PROSITE" id="PS51550">
    <property type="entry name" value="EPH_LBD"/>
    <property type="match status" value="1"/>
</dbReference>
<dbReference type="STRING" id="79923.A0A3R7GZK4"/>
<dbReference type="InParanoid" id="A0A3R7GZK4"/>
<organism evidence="1 2">
    <name type="scientific">Clonorchis sinensis</name>
    <name type="common">Chinese liver fluke</name>
    <dbReference type="NCBI Taxonomy" id="79923"/>
    <lineage>
        <taxon>Eukaryota</taxon>
        <taxon>Metazoa</taxon>
        <taxon>Spiralia</taxon>
        <taxon>Lophotrochozoa</taxon>
        <taxon>Platyhelminthes</taxon>
        <taxon>Trematoda</taxon>
        <taxon>Digenea</taxon>
        <taxon>Opisthorchiida</taxon>
        <taxon>Opisthorchiata</taxon>
        <taxon>Opisthorchiidae</taxon>
        <taxon>Clonorchis</taxon>
    </lineage>
</organism>
<dbReference type="Pfam" id="PF01404">
    <property type="entry name" value="Ephrin_lbd"/>
    <property type="match status" value="1"/>
</dbReference>
<dbReference type="OrthoDB" id="4062651at2759"/>
<sequence>MRIYCLLYTLCIHVPSSQWRPQSRAGTGHLVYSVCDTPKLNVIPKTSNKSASNFQNLATGESALLETSEIRHENWLFSPMFDFGETLSIYVGIVFQNQRCGVGPDFENRHKMLCVESIDLMVQYSTKSKNGESLNGFNFLHKVSDEQNKSAAEFGASNPFKSFTIQFPSQKGWFQLALRDRGACILIDHLTVFHLACALAQDSRLRHLISFTRAMKMETL</sequence>
<dbReference type="InterPro" id="IPR001090">
    <property type="entry name" value="Ephrin_rcpt_lig-bd_dom"/>
</dbReference>
<comment type="caution">
    <text evidence="1">The sequence shown here is derived from an EMBL/GenBank/DDBJ whole genome shotgun (WGS) entry which is preliminary data.</text>
</comment>
<protein>
    <submittedName>
        <fullName evidence="1">Uncharacterized protein</fullName>
    </submittedName>
</protein>
<dbReference type="Gene3D" id="2.60.120.260">
    <property type="entry name" value="Galactose-binding domain-like"/>
    <property type="match status" value="1"/>
</dbReference>
<dbReference type="EMBL" id="NIRI02000042">
    <property type="protein sequence ID" value="KAG5447789.1"/>
    <property type="molecule type" value="Genomic_DNA"/>
</dbReference>
<dbReference type="InterPro" id="IPR008979">
    <property type="entry name" value="Galactose-bd-like_sf"/>
</dbReference>
<accession>A0A3R7GZK4</accession>
<gene>
    <name evidence="1" type="ORF">CSKR_106827</name>
</gene>
<evidence type="ECO:0000313" key="1">
    <source>
        <dbReference type="EMBL" id="KAG5447789.1"/>
    </source>
</evidence>
<keyword evidence="2" id="KW-1185">Reference proteome</keyword>